<dbReference type="PANTHER" id="PTHR20935">
    <property type="entry name" value="PHOSPHOGLYCERATE MUTASE-RELATED"/>
    <property type="match status" value="1"/>
</dbReference>
<evidence type="ECO:0000256" key="1">
    <source>
        <dbReference type="ARBA" id="ARBA00022801"/>
    </source>
</evidence>
<dbReference type="Proteomes" id="UP000229340">
    <property type="component" value="Chromosome"/>
</dbReference>
<dbReference type="InterPro" id="IPR013078">
    <property type="entry name" value="His_Pase_superF_clade-1"/>
</dbReference>
<keyword evidence="1" id="KW-0378">Hydrolase</keyword>
<dbReference type="GO" id="GO:0101006">
    <property type="term" value="F:protein histidine phosphatase activity"/>
    <property type="evidence" value="ECO:0007669"/>
    <property type="project" value="InterPro"/>
</dbReference>
<dbReference type="RefSeq" id="WP_100269838.1">
    <property type="nucleotide sequence ID" value="NZ_CP024443.1"/>
</dbReference>
<dbReference type="GO" id="GO:0005737">
    <property type="term" value="C:cytoplasm"/>
    <property type="evidence" value="ECO:0007669"/>
    <property type="project" value="InterPro"/>
</dbReference>
<dbReference type="SMART" id="SM00855">
    <property type="entry name" value="PGAM"/>
    <property type="match status" value="1"/>
</dbReference>
<name>A0A2D2LU43_FAUOS</name>
<sequence length="150" mass="16357">MQLILVRHGDAGAYTLPDHERNLSALGQAQASQTAAWLAENFEPDHFIVSPYNRAQQTLAQIQQFFPHVPVTTYEGITPDNDADIAVDALGELVGDCMVVVCHMNIIAKIAHILTDDPLEGFALAEARVYDMGILAPSLAAEIKRFVPTC</sequence>
<dbReference type="CDD" id="cd07067">
    <property type="entry name" value="HP_PGM_like"/>
    <property type="match status" value="1"/>
</dbReference>
<dbReference type="SUPFAM" id="SSF53254">
    <property type="entry name" value="Phosphoglycerate mutase-like"/>
    <property type="match status" value="1"/>
</dbReference>
<dbReference type="AlphaFoldDB" id="A0A2D2LU43"/>
<accession>A0A2D2LU43</accession>
<dbReference type="Pfam" id="PF00300">
    <property type="entry name" value="His_Phos_1"/>
    <property type="match status" value="1"/>
</dbReference>
<organism evidence="2 3">
    <name type="scientific">Faucicola osloensis</name>
    <name type="common">Moraxella osloensis</name>
    <dbReference type="NCBI Taxonomy" id="34062"/>
    <lineage>
        <taxon>Bacteria</taxon>
        <taxon>Pseudomonadati</taxon>
        <taxon>Pseudomonadota</taxon>
        <taxon>Gammaproteobacteria</taxon>
        <taxon>Moraxellales</taxon>
        <taxon>Moraxellaceae</taxon>
        <taxon>Faucicola</taxon>
    </lineage>
</organism>
<dbReference type="InterPro" id="IPR051021">
    <property type="entry name" value="Mito_Ser/Thr_phosphatase"/>
</dbReference>
<evidence type="ECO:0000313" key="3">
    <source>
        <dbReference type="Proteomes" id="UP000229340"/>
    </source>
</evidence>
<dbReference type="EMBL" id="CP024443">
    <property type="protein sequence ID" value="ATR78549.1"/>
    <property type="molecule type" value="Genomic_DNA"/>
</dbReference>
<dbReference type="STRING" id="34062.AXE82_00440"/>
<protein>
    <submittedName>
        <fullName evidence="2">Phosphohistidine phosphatase SixA</fullName>
    </submittedName>
</protein>
<proteinExistence type="predicted"/>
<dbReference type="InterPro" id="IPR029033">
    <property type="entry name" value="His_PPase_superfam"/>
</dbReference>
<reference evidence="3" key="1">
    <citation type="submission" date="2017-11" db="EMBL/GenBank/DDBJ databases">
        <title>Complete genome sequence of Moraxella osloensis NP7 isolated from human skin.</title>
        <authorList>
            <person name="Lee K."/>
            <person name="Lim J.Y."/>
            <person name="Hwang I."/>
        </authorList>
    </citation>
    <scope>NUCLEOTIDE SEQUENCE [LARGE SCALE GENOMIC DNA]</scope>
    <source>
        <strain evidence="3">NP7</strain>
    </source>
</reference>
<dbReference type="Gene3D" id="3.40.50.1240">
    <property type="entry name" value="Phosphoglycerate mutase-like"/>
    <property type="match status" value="1"/>
</dbReference>
<dbReference type="InterPro" id="IPR004449">
    <property type="entry name" value="SixA"/>
</dbReference>
<dbReference type="NCBIfam" id="TIGR00249">
    <property type="entry name" value="sixA"/>
    <property type="match status" value="1"/>
</dbReference>
<evidence type="ECO:0000313" key="2">
    <source>
        <dbReference type="EMBL" id="ATR78549.1"/>
    </source>
</evidence>
<gene>
    <name evidence="2" type="primary">sixA</name>
    <name evidence="2" type="ORF">NP7_04350</name>
</gene>